<evidence type="ECO:0000256" key="2">
    <source>
        <dbReference type="ARBA" id="ARBA00006217"/>
    </source>
</evidence>
<proteinExistence type="inferred from homology"/>
<dbReference type="InterPro" id="IPR001765">
    <property type="entry name" value="Carbonic_anhydrase"/>
</dbReference>
<dbReference type="PANTHER" id="PTHR11002">
    <property type="entry name" value="CARBONIC ANHYDRASE"/>
    <property type="match status" value="1"/>
</dbReference>
<evidence type="ECO:0000256" key="1">
    <source>
        <dbReference type="ARBA" id="ARBA00002904"/>
    </source>
</evidence>
<dbReference type="AlphaFoldDB" id="A0AAW1HM16"/>
<evidence type="ECO:0000256" key="9">
    <source>
        <dbReference type="SAM" id="MobiDB-lite"/>
    </source>
</evidence>
<feature type="binding site" evidence="7">
    <location>
        <position position="183"/>
    </location>
    <ligand>
        <name>Zn(2+)</name>
        <dbReference type="ChEBI" id="CHEBI:29105"/>
    </ligand>
</feature>
<keyword evidence="11" id="KW-1185">Reference proteome</keyword>
<feature type="binding site" evidence="7">
    <location>
        <position position="180"/>
    </location>
    <ligand>
        <name>Zn(2+)</name>
        <dbReference type="ChEBI" id="CHEBI:29105"/>
    </ligand>
</feature>
<dbReference type="Pfam" id="PF00484">
    <property type="entry name" value="Pro_CA"/>
    <property type="match status" value="1"/>
</dbReference>
<evidence type="ECO:0000256" key="6">
    <source>
        <dbReference type="ARBA" id="ARBA00048348"/>
    </source>
</evidence>
<feature type="compositionally biased region" description="Basic and acidic residues" evidence="9">
    <location>
        <begin position="65"/>
        <end position="76"/>
    </location>
</feature>
<name>A0AAW1HM16_SAPOF</name>
<dbReference type="InterPro" id="IPR015892">
    <property type="entry name" value="Carbonic_anhydrase_CS"/>
</dbReference>
<comment type="cofactor">
    <cofactor evidence="7">
        <name>Zn(2+)</name>
        <dbReference type="ChEBI" id="CHEBI:29105"/>
    </cofactor>
    <text evidence="7">Binds 1 zinc ion per subunit.</text>
</comment>
<dbReference type="InterPro" id="IPR036874">
    <property type="entry name" value="Carbonic_anhydrase_sf"/>
</dbReference>
<evidence type="ECO:0000313" key="11">
    <source>
        <dbReference type="Proteomes" id="UP001443914"/>
    </source>
</evidence>
<dbReference type="CDD" id="cd00884">
    <property type="entry name" value="beta_CA_cladeB"/>
    <property type="match status" value="1"/>
</dbReference>
<dbReference type="InterPro" id="IPR045066">
    <property type="entry name" value="Beta_CA_cladeB"/>
</dbReference>
<dbReference type="Gene3D" id="3.40.1050.10">
    <property type="entry name" value="Carbonic anhydrase"/>
    <property type="match status" value="1"/>
</dbReference>
<keyword evidence="4 7" id="KW-0862">Zinc</keyword>
<protein>
    <recommendedName>
        <fullName evidence="3 8">Carbonic anhydrase</fullName>
        <ecNumber evidence="3 8">4.2.1.1</ecNumber>
    </recommendedName>
    <alternativeName>
        <fullName evidence="8">Carbonate dehydratase</fullName>
    </alternativeName>
</protein>
<evidence type="ECO:0000256" key="8">
    <source>
        <dbReference type="RuleBase" id="RU003956"/>
    </source>
</evidence>
<dbReference type="PROSITE" id="PS00704">
    <property type="entry name" value="PROK_CO2_ANHYDRASE_1"/>
    <property type="match status" value="1"/>
</dbReference>
<comment type="catalytic activity">
    <reaction evidence="6 8">
        <text>hydrogencarbonate + H(+) = CO2 + H2O</text>
        <dbReference type="Rhea" id="RHEA:10748"/>
        <dbReference type="ChEBI" id="CHEBI:15377"/>
        <dbReference type="ChEBI" id="CHEBI:15378"/>
        <dbReference type="ChEBI" id="CHEBI:16526"/>
        <dbReference type="ChEBI" id="CHEBI:17544"/>
        <dbReference type="EC" id="4.2.1.1"/>
    </reaction>
</comment>
<keyword evidence="5 8" id="KW-0456">Lyase</keyword>
<comment type="caution">
    <text evidence="10">The sequence shown here is derived from an EMBL/GenBank/DDBJ whole genome shotgun (WGS) entry which is preliminary data.</text>
</comment>
<dbReference type="SMART" id="SM00947">
    <property type="entry name" value="Pro_CA"/>
    <property type="match status" value="1"/>
</dbReference>
<evidence type="ECO:0000313" key="10">
    <source>
        <dbReference type="EMBL" id="KAK9677421.1"/>
    </source>
</evidence>
<evidence type="ECO:0000256" key="3">
    <source>
        <dbReference type="ARBA" id="ARBA00012925"/>
    </source>
</evidence>
<feature type="binding site" evidence="7">
    <location>
        <position position="123"/>
    </location>
    <ligand>
        <name>Zn(2+)</name>
        <dbReference type="ChEBI" id="CHEBI:29105"/>
    </ligand>
</feature>
<dbReference type="GO" id="GO:0004089">
    <property type="term" value="F:carbonate dehydratase activity"/>
    <property type="evidence" value="ECO:0007669"/>
    <property type="project" value="UniProtKB-UniRule"/>
</dbReference>
<gene>
    <name evidence="10" type="ORF">RND81_11G142200</name>
</gene>
<accession>A0AAW1HM16</accession>
<keyword evidence="7" id="KW-0479">Metal-binding</keyword>
<reference evidence="10" key="1">
    <citation type="submission" date="2024-03" db="EMBL/GenBank/DDBJ databases">
        <title>WGS assembly of Saponaria officinalis var. Norfolk2.</title>
        <authorList>
            <person name="Jenkins J."/>
            <person name="Shu S."/>
            <person name="Grimwood J."/>
            <person name="Barry K."/>
            <person name="Goodstein D."/>
            <person name="Schmutz J."/>
            <person name="Leebens-Mack J."/>
            <person name="Osbourn A."/>
        </authorList>
    </citation>
    <scope>NUCLEOTIDE SEQUENCE [LARGE SCALE GENOMIC DNA]</scope>
    <source>
        <strain evidence="10">JIC</strain>
    </source>
</reference>
<dbReference type="GO" id="GO:0015976">
    <property type="term" value="P:carbon utilization"/>
    <property type="evidence" value="ECO:0007669"/>
    <property type="project" value="InterPro"/>
</dbReference>
<organism evidence="10 11">
    <name type="scientific">Saponaria officinalis</name>
    <name type="common">Common soapwort</name>
    <name type="synonym">Lychnis saponaria</name>
    <dbReference type="NCBI Taxonomy" id="3572"/>
    <lineage>
        <taxon>Eukaryota</taxon>
        <taxon>Viridiplantae</taxon>
        <taxon>Streptophyta</taxon>
        <taxon>Embryophyta</taxon>
        <taxon>Tracheophyta</taxon>
        <taxon>Spermatophyta</taxon>
        <taxon>Magnoliopsida</taxon>
        <taxon>eudicotyledons</taxon>
        <taxon>Gunneridae</taxon>
        <taxon>Pentapetalae</taxon>
        <taxon>Caryophyllales</taxon>
        <taxon>Caryophyllaceae</taxon>
        <taxon>Caryophylleae</taxon>
        <taxon>Saponaria</taxon>
    </lineage>
</organism>
<dbReference type="GO" id="GO:0008270">
    <property type="term" value="F:zinc ion binding"/>
    <property type="evidence" value="ECO:0007669"/>
    <property type="project" value="UniProtKB-UniRule"/>
</dbReference>
<dbReference type="SUPFAM" id="SSF53056">
    <property type="entry name" value="beta-carbonic anhydrase, cab"/>
    <property type="match status" value="1"/>
</dbReference>
<comment type="function">
    <text evidence="1 8">Reversible hydration of carbon dioxide.</text>
</comment>
<dbReference type="PANTHER" id="PTHR11002:SF12">
    <property type="entry name" value="CARBONIC ANHYDRASE"/>
    <property type="match status" value="1"/>
</dbReference>
<feature type="region of interest" description="Disordered" evidence="9">
    <location>
        <begin position="45"/>
        <end position="82"/>
    </location>
</feature>
<dbReference type="Proteomes" id="UP001443914">
    <property type="component" value="Unassembled WGS sequence"/>
</dbReference>
<comment type="similarity">
    <text evidence="2 8">Belongs to the beta-class carbonic anhydrase family.</text>
</comment>
<evidence type="ECO:0000256" key="4">
    <source>
        <dbReference type="ARBA" id="ARBA00022833"/>
    </source>
</evidence>
<sequence>MAFLQISHLSSSLVDLTITPFVFGKGLKLGENELTLLRLLPNSSRNRPSLKSQGSRIPEALTMEDESKLEKTREETSESSDPFCSLKQNFLSFKRDKYLENMEHFQNLANIQTPKFTVIACADSRVCPSNILGFQPGDAFIVRQVANLVPPFESGPTETKAALEFSVNALEVENILVIGHSRCGGIRALMSMEDEEDSRSFIRSWVFVGKNARVSTKSMTSNLSLDQQCRHCEKESINHSLMNLLTYPWIKERVTTGKLSLHGGYYDFVDCTFEKWTLDYTGDDLKVPADGKYSVKNREFWS</sequence>
<evidence type="ECO:0000256" key="7">
    <source>
        <dbReference type="PIRSR" id="PIRSR601765-1"/>
    </source>
</evidence>
<dbReference type="FunFam" id="3.40.1050.10:FF:000003">
    <property type="entry name" value="Carbonic anhydrase"/>
    <property type="match status" value="1"/>
</dbReference>
<evidence type="ECO:0000256" key="5">
    <source>
        <dbReference type="ARBA" id="ARBA00023239"/>
    </source>
</evidence>
<dbReference type="EC" id="4.2.1.1" evidence="3 8"/>
<feature type="binding site" evidence="7">
    <location>
        <position position="121"/>
    </location>
    <ligand>
        <name>Zn(2+)</name>
        <dbReference type="ChEBI" id="CHEBI:29105"/>
    </ligand>
</feature>
<dbReference type="EMBL" id="JBDFQZ010000011">
    <property type="protein sequence ID" value="KAK9677421.1"/>
    <property type="molecule type" value="Genomic_DNA"/>
</dbReference>